<protein>
    <submittedName>
        <fullName evidence="1">Uncharacterized protein</fullName>
    </submittedName>
</protein>
<gene>
    <name evidence="1" type="ORF">LEP1GSC187_0002</name>
</gene>
<dbReference type="Proteomes" id="UP000012160">
    <property type="component" value="Unassembled WGS sequence"/>
</dbReference>
<evidence type="ECO:0000313" key="2">
    <source>
        <dbReference type="Proteomes" id="UP000012160"/>
    </source>
</evidence>
<reference evidence="1 2" key="1">
    <citation type="submission" date="2013-01" db="EMBL/GenBank/DDBJ databases">
        <authorList>
            <person name="Harkins D.M."/>
            <person name="Durkin A.S."/>
            <person name="Brinkac L.M."/>
            <person name="Haft D.H."/>
            <person name="Selengut J.D."/>
            <person name="Sanka R."/>
            <person name="DePew J."/>
            <person name="Purushe J."/>
            <person name="Matthias M.A."/>
            <person name="Vinetz J.M."/>
            <person name="Sutton G.G."/>
            <person name="Nierman W.C."/>
            <person name="Fouts D.E."/>
        </authorList>
    </citation>
    <scope>NUCLEOTIDE SEQUENCE [LARGE SCALE GENOMIC DNA]</scope>
    <source>
        <strain evidence="1 2">ZUN179</strain>
    </source>
</reference>
<proteinExistence type="predicted"/>
<name>M6V1W5_9LEPT</name>
<accession>M6V1W5</accession>
<organism evidence="1 2">
    <name type="scientific">Leptospira santarosai str. ZUN179</name>
    <dbReference type="NCBI Taxonomy" id="1049985"/>
    <lineage>
        <taxon>Bacteria</taxon>
        <taxon>Pseudomonadati</taxon>
        <taxon>Spirochaetota</taxon>
        <taxon>Spirochaetia</taxon>
        <taxon>Leptospirales</taxon>
        <taxon>Leptospiraceae</taxon>
        <taxon>Leptospira</taxon>
    </lineage>
</organism>
<evidence type="ECO:0000313" key="1">
    <source>
        <dbReference type="EMBL" id="EMO47254.1"/>
    </source>
</evidence>
<sequence>MKTKSEDFINKLNYNVFFREFLFANTEFKIDGVGESELADHLVIVDELCFLYQIKERNIKEMNSTDDLSKWFNNKIRNKAVGQIKKSLKNLELFKGRKLKNEKNHQVAIVPPSLDKVILIIIFKLDQDFSASLGYFSSDFGFIHYINQKAYYDICLYLITPSEIYDYFKFRESILVENEKYDDNSISEYSLLGQYLSGNVKVLPDVNSESFVKIFKDDLQSWDISFILKNLEDKIISPRDNVTDYYKIIAEFAKLNRAALREIKKRLRLALHSVIKDIFDKPYRVVVPSSDCGFLILPVQAQLKDSIVEGLLGHCIVSKYELNNKKHVGIGISKEGDFIDILWIFIESESRPDKEIDKKLKENYPFREVKETLLNKYFFDTV</sequence>
<dbReference type="RefSeq" id="WP_004485449.1">
    <property type="nucleotide sequence ID" value="NZ_AHOQ02000008.1"/>
</dbReference>
<dbReference type="EMBL" id="AHOQ02000008">
    <property type="protein sequence ID" value="EMO47254.1"/>
    <property type="molecule type" value="Genomic_DNA"/>
</dbReference>
<dbReference type="AlphaFoldDB" id="M6V1W5"/>
<comment type="caution">
    <text evidence="1">The sequence shown here is derived from an EMBL/GenBank/DDBJ whole genome shotgun (WGS) entry which is preliminary data.</text>
</comment>